<evidence type="ECO:0000313" key="1">
    <source>
        <dbReference type="EMBL" id="RGY09525.1"/>
    </source>
</evidence>
<gene>
    <name evidence="1" type="ORF">DXA53_01710</name>
</gene>
<dbReference type="EMBL" id="QSCO01000002">
    <property type="protein sequence ID" value="RGY09525.1"/>
    <property type="molecule type" value="Genomic_DNA"/>
</dbReference>
<reference evidence="1 2" key="1">
    <citation type="submission" date="2018-08" db="EMBL/GenBank/DDBJ databases">
        <title>A genome reference for cultivated species of the human gut microbiota.</title>
        <authorList>
            <person name="Zou Y."/>
            <person name="Xue W."/>
            <person name="Luo G."/>
        </authorList>
    </citation>
    <scope>NUCLEOTIDE SEQUENCE [LARGE SCALE GENOMIC DNA]</scope>
    <source>
        <strain evidence="1 2">OF03-11</strain>
    </source>
</reference>
<evidence type="ECO:0000313" key="2">
    <source>
        <dbReference type="Proteomes" id="UP000284434"/>
    </source>
</evidence>
<dbReference type="AlphaFoldDB" id="A0A413IG66"/>
<organism evidence="1 2">
    <name type="scientific">Odoribacter splanchnicus</name>
    <dbReference type="NCBI Taxonomy" id="28118"/>
    <lineage>
        <taxon>Bacteria</taxon>
        <taxon>Pseudomonadati</taxon>
        <taxon>Bacteroidota</taxon>
        <taxon>Bacteroidia</taxon>
        <taxon>Bacteroidales</taxon>
        <taxon>Odoribacteraceae</taxon>
        <taxon>Odoribacter</taxon>
    </lineage>
</organism>
<dbReference type="Proteomes" id="UP000284434">
    <property type="component" value="Unassembled WGS sequence"/>
</dbReference>
<protein>
    <submittedName>
        <fullName evidence="1">Uncharacterized protein</fullName>
    </submittedName>
</protein>
<sequence length="661" mass="70361">MSVISKLKVWIGSDTSDLQKGLKKSKKEVSAFGTGIKKLKGMIAGAFAVSSIVSFAKECLGLSKVQAEAEKKLGAVIKATGAAAGLTADEMKKYASQLQDVTKYGDEVTIDAMAIMSTFKSIKGDVFKEAIASAQDMATVLNTDLNAAVMQIGKALESPEIGLTALRRSGVSFSQEQVKQIKQLVAEGKKQEAQLIMLKELQNEFGGAAKAAAGDAYGAATQLSNAWGDLKEVIGAAVTPSVESINSLTNATKEVTNVLNDESIPTWRKWLGMLSPTLSRANKLLAEQNRMIREDNEEIIKGLKLSELSLNDLLGIQNVYKTLNKERGDNRYQQTLKAIADEIDKRASGIKAETEAQRKAREAAEEKINLEKKKKQAIQDTIDMEEKTSGAIGEKIKALQNLKSATDITDQASLDYYNKEIARLNLLVQKTDELSRKRVLDAQKKMEGGPISQPAVLYGLDDALFDINGELPVFDDLAQLPDKLEPVRTKLQEIQKDCIDVSDVVNAAFNDLAVGFGENIGELIAGSGDLQGFATLVAGTFADMAINVGKTAISTGIAVKGIQLALESLNWAAAIAAGVALVALGTAVKSSLGKIADGGNASGTFSGNAYSNEVNIGNTKDYSSGMDSGKINVIVSGELKAKGSNLVAAINSENIRKGLTT</sequence>
<comment type="caution">
    <text evidence="1">The sequence shown here is derived from an EMBL/GenBank/DDBJ whole genome shotgun (WGS) entry which is preliminary data.</text>
</comment>
<dbReference type="RefSeq" id="WP_118102777.1">
    <property type="nucleotide sequence ID" value="NZ_JABWDG010000019.1"/>
</dbReference>
<name>A0A413IG66_9BACT</name>
<proteinExistence type="predicted"/>
<accession>A0A413IG66</accession>